<dbReference type="PANTHER" id="PTHR42085:SF2">
    <property type="entry name" value="F-BOX DOMAIN-CONTAINING PROTEIN"/>
    <property type="match status" value="1"/>
</dbReference>
<dbReference type="InterPro" id="IPR038883">
    <property type="entry name" value="AN11006-like"/>
</dbReference>
<evidence type="ECO:0000313" key="1">
    <source>
        <dbReference type="EMBL" id="SLM38827.1"/>
    </source>
</evidence>
<dbReference type="AlphaFoldDB" id="A0A1W5D6S5"/>
<reference evidence="2" key="1">
    <citation type="submission" date="2017-03" db="EMBL/GenBank/DDBJ databases">
        <authorList>
            <person name="Sharma R."/>
            <person name="Thines M."/>
        </authorList>
    </citation>
    <scope>NUCLEOTIDE SEQUENCE [LARGE SCALE GENOMIC DNA]</scope>
</reference>
<evidence type="ECO:0000313" key="2">
    <source>
        <dbReference type="Proteomes" id="UP000192927"/>
    </source>
</evidence>
<name>A0A1W5D6S5_9LECA</name>
<evidence type="ECO:0008006" key="3">
    <source>
        <dbReference type="Google" id="ProtNLM"/>
    </source>
</evidence>
<dbReference type="PANTHER" id="PTHR42085">
    <property type="entry name" value="F-BOX DOMAIN-CONTAINING PROTEIN"/>
    <property type="match status" value="1"/>
</dbReference>
<keyword evidence="2" id="KW-1185">Reference proteome</keyword>
<accession>A0A1W5D6S5</accession>
<dbReference type="Proteomes" id="UP000192927">
    <property type="component" value="Unassembled WGS sequence"/>
</dbReference>
<sequence length="204" mass="23486">MAALNNNIFPFLSLPGELRNPIYRHLLVGGPRLNDPRYAQILRTCKQINREATGILYAENIVRIAISSSDVLVYGLPLFSTGIPLQRIERLEIHIRPLSLSWDYKAVEPRELEANVLALCRSWPKHHALKKVTINLVWGVQSNISPQHYYYSTHGDPDEEAWILSPFSLLQNIKSVRIRSSIDAEVYRNLMDEMHGENEWEETV</sequence>
<organism evidence="1 2">
    <name type="scientific">Lasallia pustulata</name>
    <dbReference type="NCBI Taxonomy" id="136370"/>
    <lineage>
        <taxon>Eukaryota</taxon>
        <taxon>Fungi</taxon>
        <taxon>Dikarya</taxon>
        <taxon>Ascomycota</taxon>
        <taxon>Pezizomycotina</taxon>
        <taxon>Lecanoromycetes</taxon>
        <taxon>OSLEUM clade</taxon>
        <taxon>Umbilicariomycetidae</taxon>
        <taxon>Umbilicariales</taxon>
        <taxon>Umbilicariaceae</taxon>
        <taxon>Lasallia</taxon>
    </lineage>
</organism>
<proteinExistence type="predicted"/>
<protein>
    <recommendedName>
        <fullName evidence="3">F-box domain-containing protein</fullName>
    </recommendedName>
</protein>
<dbReference type="EMBL" id="FWEW01003004">
    <property type="protein sequence ID" value="SLM38827.1"/>
    <property type="molecule type" value="Genomic_DNA"/>
</dbReference>